<evidence type="ECO:0000259" key="1">
    <source>
        <dbReference type="Pfam" id="PF26337"/>
    </source>
</evidence>
<evidence type="ECO:0000313" key="2">
    <source>
        <dbReference type="EMBL" id="MDJ1370938.1"/>
    </source>
</evidence>
<dbReference type="Gene3D" id="3.40.50.2000">
    <property type="entry name" value="Glycogen Phosphorylase B"/>
    <property type="match status" value="1"/>
</dbReference>
<dbReference type="EMBL" id="PXVD01000008">
    <property type="protein sequence ID" value="MDJ1370938.1"/>
    <property type="molecule type" value="Genomic_DNA"/>
</dbReference>
<keyword evidence="3" id="KW-1185">Reference proteome</keyword>
<dbReference type="Proteomes" id="UP001170379">
    <property type="component" value="Unassembled WGS sequence"/>
</dbReference>
<gene>
    <name evidence="2" type="ORF">C7K25_06095</name>
</gene>
<comment type="caution">
    <text evidence="2">The sequence shown here is derived from an EMBL/GenBank/DDBJ whole genome shotgun (WGS) entry which is preliminary data.</text>
</comment>
<dbReference type="Pfam" id="PF26337">
    <property type="entry name" value="Gtf3_C"/>
    <property type="match status" value="1"/>
</dbReference>
<dbReference type="InterPro" id="IPR058592">
    <property type="entry name" value="Gtf3_C"/>
</dbReference>
<evidence type="ECO:0000313" key="3">
    <source>
        <dbReference type="Proteomes" id="UP001170379"/>
    </source>
</evidence>
<organism evidence="2 3">
    <name type="scientific">Gulosibacter molinativorax</name>
    <dbReference type="NCBI Taxonomy" id="256821"/>
    <lineage>
        <taxon>Bacteria</taxon>
        <taxon>Bacillati</taxon>
        <taxon>Actinomycetota</taxon>
        <taxon>Actinomycetes</taxon>
        <taxon>Micrococcales</taxon>
        <taxon>Microbacteriaceae</taxon>
        <taxon>Gulosibacter</taxon>
    </lineage>
</organism>
<sequence>MGPAEALWYERLQRQGHDVDVLSVSHLSWLTRDARQRFPKPDHWVTSITLQKFGNQISTYFGSVINSGKHEVVVASGLQAAGIAARQVSLPVIPLLWREDLDFRRARTIFTRRFEDLTESAAALFLEDDFEFDKALSKGSKSVHLLHPQTSFAGLPPLLGNPQDAKKIAVVFPEGGDKPRAEAIVQMLDSVATRHGNEVVLVSSDSLYRARDLMRGHTFAESAQSRLAGVSHVVMVGASRHASSLGQYLLDTGQSDRLVVEDTIGQGGWARQQRFTRTARGGRLALVVENLLSDGPKAEDYLPNERNLADSVPQVLERLSDSYPVNFEELEVVAAEGPFNAFFSSTGLEDRTNGARPQRIRNMAQAVEADLPTVRLASNENGFRRRRDLIRALLESGREPRMFYGENSTSPIPAQDVRVELGSLLALWGEAGGRSAWFVRDLHWLDEATGIADPTSDGTIAPIVTAGLHELKTVGEPADILLAPDDASVEGFQRLLSGFDAPDTEWSALPPGVAEQNVVDAAGFRPTRSRPTILYAGGIGAVYSMTNFLTATQPLIERGYFLDFVIRPGEGEELEQQLEEYGIANSPQVSVTTNALDVYLPQSRVTIGAILLDSEYAKFSFPYKTVSMLEKGFPIITYSDMAIADFVEAKGVGVVAERNPQSILTKLESMHDMDFTNAIAQARKSESWTSRVGQVKRYLGVGASVTR</sequence>
<accession>A0ABT7C6W8</accession>
<reference evidence="2" key="1">
    <citation type="submission" date="2018-03" db="EMBL/GenBank/DDBJ databases">
        <authorList>
            <person name="Nunes O.C."/>
            <person name="Lopes A.R."/>
            <person name="Froufe H."/>
            <person name="Munoz-Merida A."/>
            <person name="Barroso C."/>
            <person name="Egas C."/>
        </authorList>
    </citation>
    <scope>NUCLEOTIDE SEQUENCE</scope>
    <source>
        <strain evidence="2">ON4</strain>
    </source>
</reference>
<protein>
    <recommendedName>
        <fullName evidence="1">Glucosyltransferase 3-like C-terminal domain-containing protein</fullName>
    </recommendedName>
</protein>
<feature type="domain" description="Glucosyltransferase 3-like C-terminal" evidence="1">
    <location>
        <begin position="614"/>
        <end position="684"/>
    </location>
</feature>
<name>A0ABT7C6W8_9MICO</name>
<proteinExistence type="predicted"/>
<reference evidence="2" key="2">
    <citation type="journal article" date="2022" name="Sci. Rep.">
        <title>In silico prediction of the enzymes involved in the degradation of the herbicide molinate by Gulosibacter molinativorax ON4T.</title>
        <authorList>
            <person name="Lopes A.R."/>
            <person name="Bunin E."/>
            <person name="Viana A.T."/>
            <person name="Froufe H."/>
            <person name="Munoz-Merida A."/>
            <person name="Pinho D."/>
            <person name="Figueiredo J."/>
            <person name="Barroso C."/>
            <person name="Vaz-Moreira I."/>
            <person name="Bellanger X."/>
            <person name="Egas C."/>
            <person name="Nunes O.C."/>
        </authorList>
    </citation>
    <scope>NUCLEOTIDE SEQUENCE</scope>
    <source>
        <strain evidence="2">ON4</strain>
    </source>
</reference>
<dbReference type="SUPFAM" id="SSF53756">
    <property type="entry name" value="UDP-Glycosyltransferase/glycogen phosphorylase"/>
    <property type="match status" value="1"/>
</dbReference>